<organism evidence="3 4">
    <name type="scientific">Rhodoferax koreensis</name>
    <dbReference type="NCBI Taxonomy" id="1842727"/>
    <lineage>
        <taxon>Bacteria</taxon>
        <taxon>Pseudomonadati</taxon>
        <taxon>Pseudomonadota</taxon>
        <taxon>Betaproteobacteria</taxon>
        <taxon>Burkholderiales</taxon>
        <taxon>Comamonadaceae</taxon>
        <taxon>Rhodoferax</taxon>
    </lineage>
</organism>
<evidence type="ECO:0000313" key="3">
    <source>
        <dbReference type="EMBL" id="APW40022.1"/>
    </source>
</evidence>
<dbReference type="SUPFAM" id="SSF103481">
    <property type="entry name" value="Multidrug resistance efflux transporter EmrE"/>
    <property type="match status" value="2"/>
</dbReference>
<accession>A0A1P8K1X8</accession>
<feature type="domain" description="EamA" evidence="2">
    <location>
        <begin position="14"/>
        <end position="146"/>
    </location>
</feature>
<dbReference type="Gene3D" id="1.10.3730.20">
    <property type="match status" value="2"/>
</dbReference>
<dbReference type="STRING" id="1842727.RD110_24790"/>
<reference evidence="3 4" key="1">
    <citation type="submission" date="2017-01" db="EMBL/GenBank/DDBJ databases">
        <authorList>
            <person name="Mah S.A."/>
            <person name="Swanson W.J."/>
            <person name="Moy G.W."/>
            <person name="Vacquier V.D."/>
        </authorList>
    </citation>
    <scope>NUCLEOTIDE SEQUENCE [LARGE SCALE GENOMIC DNA]</scope>
    <source>
        <strain evidence="3 4">DCY110</strain>
    </source>
</reference>
<keyword evidence="1" id="KW-0472">Membrane</keyword>
<dbReference type="Proteomes" id="UP000186609">
    <property type="component" value="Chromosome"/>
</dbReference>
<dbReference type="InterPro" id="IPR037185">
    <property type="entry name" value="EmrE-like"/>
</dbReference>
<keyword evidence="4" id="KW-1185">Reference proteome</keyword>
<feature type="transmembrane region" description="Helical" evidence="1">
    <location>
        <begin position="246"/>
        <end position="263"/>
    </location>
</feature>
<dbReference type="PANTHER" id="PTHR22911">
    <property type="entry name" value="ACYL-MALONYL CONDENSING ENZYME-RELATED"/>
    <property type="match status" value="1"/>
</dbReference>
<dbReference type="AlphaFoldDB" id="A0A1P8K1X8"/>
<feature type="transmembrane region" description="Helical" evidence="1">
    <location>
        <begin position="105"/>
        <end position="123"/>
    </location>
</feature>
<evidence type="ECO:0000256" key="1">
    <source>
        <dbReference type="SAM" id="Phobius"/>
    </source>
</evidence>
<feature type="transmembrane region" description="Helical" evidence="1">
    <location>
        <begin position="46"/>
        <end position="67"/>
    </location>
</feature>
<keyword evidence="1" id="KW-0812">Transmembrane</keyword>
<sequence>MSSAAAARHAANRRGVLAMLAAMASFIANDALVKYTSQTLPAAQLIFLRGVMACLVVLAVARAMGVLPQVRMTGQRWVVARALADTAATMLYLTALFHMPIGNATAINLAGPLFITVFAACFLGERVRASRWLAIGLGFLGVLLVIQPKASGFNGYALLALVATAFHATRDLLTRRIPAGVPVILITLATAVAVAAVSGAVSLVQGWSPFGWRETLCLALASVLLSLGYYLLVYAMRQGEISLVTPFRYSTLLFAVLIGFVVWGDLPNALAWCGIALLIGSGLFMLQREAARVRKADLVAPPIPQAIEATATGGVAPLCPSEAVQPVPRGEKSAR</sequence>
<feature type="transmembrane region" description="Helical" evidence="1">
    <location>
        <begin position="130"/>
        <end position="147"/>
    </location>
</feature>
<dbReference type="OrthoDB" id="148351at2"/>
<protein>
    <recommendedName>
        <fullName evidence="2">EamA domain-containing protein</fullName>
    </recommendedName>
</protein>
<evidence type="ECO:0000259" key="2">
    <source>
        <dbReference type="Pfam" id="PF00892"/>
    </source>
</evidence>
<gene>
    <name evidence="3" type="ORF">RD110_24790</name>
</gene>
<name>A0A1P8K1X8_9BURK</name>
<dbReference type="RefSeq" id="WP_076203166.1">
    <property type="nucleotide sequence ID" value="NZ_CP019236.1"/>
</dbReference>
<dbReference type="KEGG" id="rhy:RD110_24790"/>
<dbReference type="PANTHER" id="PTHR22911:SF135">
    <property type="entry name" value="BLR4310 PROTEIN"/>
    <property type="match status" value="1"/>
</dbReference>
<feature type="domain" description="EamA" evidence="2">
    <location>
        <begin position="157"/>
        <end position="285"/>
    </location>
</feature>
<feature type="transmembrane region" description="Helical" evidence="1">
    <location>
        <begin position="210"/>
        <end position="234"/>
    </location>
</feature>
<dbReference type="GO" id="GO:0016020">
    <property type="term" value="C:membrane"/>
    <property type="evidence" value="ECO:0007669"/>
    <property type="project" value="InterPro"/>
</dbReference>
<feature type="transmembrane region" description="Helical" evidence="1">
    <location>
        <begin position="153"/>
        <end position="169"/>
    </location>
</feature>
<feature type="transmembrane region" description="Helical" evidence="1">
    <location>
        <begin position="269"/>
        <end position="286"/>
    </location>
</feature>
<evidence type="ECO:0000313" key="4">
    <source>
        <dbReference type="Proteomes" id="UP000186609"/>
    </source>
</evidence>
<dbReference type="Pfam" id="PF00892">
    <property type="entry name" value="EamA"/>
    <property type="match status" value="2"/>
</dbReference>
<dbReference type="InterPro" id="IPR000620">
    <property type="entry name" value="EamA_dom"/>
</dbReference>
<dbReference type="EMBL" id="CP019236">
    <property type="protein sequence ID" value="APW40022.1"/>
    <property type="molecule type" value="Genomic_DNA"/>
</dbReference>
<keyword evidence="1" id="KW-1133">Transmembrane helix</keyword>
<proteinExistence type="predicted"/>
<feature type="transmembrane region" description="Helical" evidence="1">
    <location>
        <begin position="181"/>
        <end position="204"/>
    </location>
</feature>